<dbReference type="FunFam" id="2.40.10.10:FF:000068">
    <property type="entry name" value="transmembrane protease serine 2"/>
    <property type="match status" value="1"/>
</dbReference>
<dbReference type="InterPro" id="IPR001254">
    <property type="entry name" value="Trypsin_dom"/>
</dbReference>
<dbReference type="GO" id="GO:0006508">
    <property type="term" value="P:proteolysis"/>
    <property type="evidence" value="ECO:0007669"/>
    <property type="project" value="UniProtKB-KW"/>
</dbReference>
<evidence type="ECO:0000256" key="1">
    <source>
        <dbReference type="ARBA" id="ARBA00007664"/>
    </source>
</evidence>
<dbReference type="InterPro" id="IPR001314">
    <property type="entry name" value="Peptidase_S1A"/>
</dbReference>
<organism evidence="7 8">
    <name type="scientific">Rhamnusium bicolor</name>
    <dbReference type="NCBI Taxonomy" id="1586634"/>
    <lineage>
        <taxon>Eukaryota</taxon>
        <taxon>Metazoa</taxon>
        <taxon>Ecdysozoa</taxon>
        <taxon>Arthropoda</taxon>
        <taxon>Hexapoda</taxon>
        <taxon>Insecta</taxon>
        <taxon>Pterygota</taxon>
        <taxon>Neoptera</taxon>
        <taxon>Endopterygota</taxon>
        <taxon>Coleoptera</taxon>
        <taxon>Polyphaga</taxon>
        <taxon>Cucujiformia</taxon>
        <taxon>Chrysomeloidea</taxon>
        <taxon>Cerambycidae</taxon>
        <taxon>Lepturinae</taxon>
        <taxon>Rhagiini</taxon>
        <taxon>Rhamnusium</taxon>
    </lineage>
</organism>
<dbReference type="PRINTS" id="PR00722">
    <property type="entry name" value="CHYMOTRYPSIN"/>
</dbReference>
<keyword evidence="4" id="KW-0720">Serine protease</keyword>
<evidence type="ECO:0000256" key="5">
    <source>
        <dbReference type="ARBA" id="ARBA00023157"/>
    </source>
</evidence>
<dbReference type="InterPro" id="IPR043504">
    <property type="entry name" value="Peptidase_S1_PA_chymotrypsin"/>
</dbReference>
<name>A0AAV8WK68_9CUCU</name>
<gene>
    <name evidence="7" type="ORF">NQ314_020881</name>
</gene>
<keyword evidence="5" id="KW-1015">Disulfide bond</keyword>
<evidence type="ECO:0000256" key="2">
    <source>
        <dbReference type="ARBA" id="ARBA00022670"/>
    </source>
</evidence>
<feature type="domain" description="Peptidase S1" evidence="6">
    <location>
        <begin position="34"/>
        <end position="264"/>
    </location>
</feature>
<keyword evidence="8" id="KW-1185">Reference proteome</keyword>
<dbReference type="InterPro" id="IPR050430">
    <property type="entry name" value="Peptidase_S1"/>
</dbReference>
<dbReference type="InterPro" id="IPR009003">
    <property type="entry name" value="Peptidase_S1_PA"/>
</dbReference>
<dbReference type="CDD" id="cd00190">
    <property type="entry name" value="Tryp_SPc"/>
    <property type="match status" value="1"/>
</dbReference>
<protein>
    <recommendedName>
        <fullName evidence="6">Peptidase S1 domain-containing protein</fullName>
    </recommendedName>
</protein>
<proteinExistence type="inferred from homology"/>
<dbReference type="GO" id="GO:0004252">
    <property type="term" value="F:serine-type endopeptidase activity"/>
    <property type="evidence" value="ECO:0007669"/>
    <property type="project" value="InterPro"/>
</dbReference>
<dbReference type="Gene3D" id="2.40.10.10">
    <property type="entry name" value="Trypsin-like serine proteases"/>
    <property type="match status" value="1"/>
</dbReference>
<accession>A0AAV8WK68</accession>
<dbReference type="EMBL" id="JANEYF010005793">
    <property type="protein sequence ID" value="KAJ8926763.1"/>
    <property type="molecule type" value="Genomic_DNA"/>
</dbReference>
<evidence type="ECO:0000313" key="7">
    <source>
        <dbReference type="EMBL" id="KAJ8926763.1"/>
    </source>
</evidence>
<reference evidence="7" key="1">
    <citation type="journal article" date="2023" name="Insect Mol. Biol.">
        <title>Genome sequencing provides insights into the evolution of gene families encoding plant cell wall-degrading enzymes in longhorned beetles.</title>
        <authorList>
            <person name="Shin N.R."/>
            <person name="Okamura Y."/>
            <person name="Kirsch R."/>
            <person name="Pauchet Y."/>
        </authorList>
    </citation>
    <scope>NUCLEOTIDE SEQUENCE</scope>
    <source>
        <strain evidence="7">RBIC_L_NR</strain>
    </source>
</reference>
<evidence type="ECO:0000313" key="8">
    <source>
        <dbReference type="Proteomes" id="UP001162156"/>
    </source>
</evidence>
<sequence>MDIKYILTYIWYLINLSMQNLEPQQPRGIPTQRIIDGNIVYPHSIPYQVFLNFTGDSNTWLCGGSLITTTYVLTAGRCCFRASSVEIILGAHNISERESTQVYLESSNITIHPDFKMDVAAFVYQYDIAVIYLPESVTLNEVIQTIKLPTTNNTYVNNTGKVGGWGLTDPYNNISYSSILLAQENMIISNEVCSLVYYDLKDYDICMKTSDTLSPCVGDYGSPLVVDDVQVGIVSQGVMFCIPGYPFIYTRVTSLLEWIKQSTDYIDYSEITTSTSIIVTTPTVSTTTNTISTTTNKDDNSAEPVLQFHNLVLVMLLQFI</sequence>
<evidence type="ECO:0000256" key="3">
    <source>
        <dbReference type="ARBA" id="ARBA00022801"/>
    </source>
</evidence>
<dbReference type="PANTHER" id="PTHR24276:SF91">
    <property type="entry name" value="AT26814P-RELATED"/>
    <property type="match status" value="1"/>
</dbReference>
<keyword evidence="3" id="KW-0378">Hydrolase</keyword>
<dbReference type="AlphaFoldDB" id="A0AAV8WK68"/>
<dbReference type="SUPFAM" id="SSF50494">
    <property type="entry name" value="Trypsin-like serine proteases"/>
    <property type="match status" value="1"/>
</dbReference>
<dbReference type="PROSITE" id="PS50240">
    <property type="entry name" value="TRYPSIN_DOM"/>
    <property type="match status" value="1"/>
</dbReference>
<dbReference type="Proteomes" id="UP001162156">
    <property type="component" value="Unassembled WGS sequence"/>
</dbReference>
<dbReference type="Pfam" id="PF00089">
    <property type="entry name" value="Trypsin"/>
    <property type="match status" value="1"/>
</dbReference>
<comment type="similarity">
    <text evidence="1">Belongs to the peptidase S1 family.</text>
</comment>
<dbReference type="PANTHER" id="PTHR24276">
    <property type="entry name" value="POLYSERASE-RELATED"/>
    <property type="match status" value="1"/>
</dbReference>
<comment type="caution">
    <text evidence="7">The sequence shown here is derived from an EMBL/GenBank/DDBJ whole genome shotgun (WGS) entry which is preliminary data.</text>
</comment>
<evidence type="ECO:0000256" key="4">
    <source>
        <dbReference type="ARBA" id="ARBA00022825"/>
    </source>
</evidence>
<evidence type="ECO:0000259" key="6">
    <source>
        <dbReference type="PROSITE" id="PS50240"/>
    </source>
</evidence>
<dbReference type="SMART" id="SM00020">
    <property type="entry name" value="Tryp_SPc"/>
    <property type="match status" value="1"/>
</dbReference>
<keyword evidence="2" id="KW-0645">Protease</keyword>